<protein>
    <recommendedName>
        <fullName evidence="3">Helix-turn-helix domain-containing protein</fullName>
    </recommendedName>
</protein>
<gene>
    <name evidence="1" type="ORF">BW47_08895</name>
</gene>
<evidence type="ECO:0000313" key="1">
    <source>
        <dbReference type="EMBL" id="APT74943.1"/>
    </source>
</evidence>
<accession>A0ABN4UXS5</accession>
<keyword evidence="2" id="KW-1185">Reference proteome</keyword>
<organism evidence="1 2">
    <name type="scientific">Thermosipho melanesiensis</name>
    <dbReference type="NCBI Taxonomy" id="46541"/>
    <lineage>
        <taxon>Bacteria</taxon>
        <taxon>Thermotogati</taxon>
        <taxon>Thermotogota</taxon>
        <taxon>Thermotogae</taxon>
        <taxon>Thermotogales</taxon>
        <taxon>Fervidobacteriaceae</taxon>
        <taxon>Thermosipho</taxon>
    </lineage>
</organism>
<evidence type="ECO:0000313" key="2">
    <source>
        <dbReference type="Proteomes" id="UP000185490"/>
    </source>
</evidence>
<sequence>MFIKEQTKKLSSLIFEQLIRAIDNYICLTEQTIDVNEASKVLGIKPDSVLKMIKRGKLIATKKEKMVIAKNI</sequence>
<reference evidence="1 2" key="1">
    <citation type="submission" date="2014-02" db="EMBL/GenBank/DDBJ databases">
        <title>Diversity of Thermotogales isolates from hydrothermal vents.</title>
        <authorList>
            <person name="Haverkamp T.H.A."/>
            <person name="Lossouarn J."/>
            <person name="Geslin C."/>
            <person name="Nesbo C.L."/>
        </authorList>
    </citation>
    <scope>NUCLEOTIDE SEQUENCE [LARGE SCALE GENOMIC DNA]</scope>
    <source>
        <strain evidence="1 2">431</strain>
    </source>
</reference>
<evidence type="ECO:0008006" key="3">
    <source>
        <dbReference type="Google" id="ProtNLM"/>
    </source>
</evidence>
<proteinExistence type="predicted"/>
<name>A0ABN4UXS5_9BACT</name>
<dbReference type="Proteomes" id="UP000185490">
    <property type="component" value="Chromosome"/>
</dbReference>
<dbReference type="EMBL" id="CP007389">
    <property type="protein sequence ID" value="APT74943.1"/>
    <property type="molecule type" value="Genomic_DNA"/>
</dbReference>